<proteinExistence type="predicted"/>
<organism evidence="1">
    <name type="scientific">uncultured Caudovirales phage</name>
    <dbReference type="NCBI Taxonomy" id="2100421"/>
    <lineage>
        <taxon>Viruses</taxon>
        <taxon>Duplodnaviria</taxon>
        <taxon>Heunggongvirae</taxon>
        <taxon>Uroviricota</taxon>
        <taxon>Caudoviricetes</taxon>
        <taxon>Peduoviridae</taxon>
        <taxon>Maltschvirus</taxon>
        <taxon>Maltschvirus maltsch</taxon>
    </lineage>
</organism>
<accession>A0A6J5NU95</accession>
<reference evidence="1" key="1">
    <citation type="submission" date="2020-04" db="EMBL/GenBank/DDBJ databases">
        <authorList>
            <person name="Chiriac C."/>
            <person name="Salcher M."/>
            <person name="Ghai R."/>
            <person name="Kavagutti S V."/>
        </authorList>
    </citation>
    <scope>NUCLEOTIDE SEQUENCE</scope>
</reference>
<protein>
    <submittedName>
        <fullName evidence="1">Uncharacterized protein</fullName>
    </submittedName>
</protein>
<gene>
    <name evidence="1" type="ORF">UFOVP782_32</name>
</gene>
<dbReference type="EMBL" id="LR796735">
    <property type="protein sequence ID" value="CAB4162362.1"/>
    <property type="molecule type" value="Genomic_DNA"/>
</dbReference>
<sequence>MATGFDLSGLSGYTDEISFGLISEAVLGSTIMQNAQVRPGLTAGTTAINILKSDLQPAASACSWSAVGESIFEQVDLTIVDLQVKETYCPETLRGYWLSSQLSPAGQLEEIPFADSIAQLKVKQIKQYVETAVFSGEGALNGLISDVTSANGAVIQPNWGPSNAAPAAFTAANAIYQVNAIVSVIPSAVLDRPDLIIYMSYANFRTYCQALVTANYFMSYNPAQNNTGLAVQSQMVVVPGTNVVVKPFVGLGTSNRIICGSASELIIGVGLMDDFDKLDVFYDKYNDQVKVMAKFRIGAAVAFIENWVTNDLA</sequence>
<name>A0A6J5NU95_9CAUD</name>
<evidence type="ECO:0000313" key="1">
    <source>
        <dbReference type="EMBL" id="CAB4162362.1"/>
    </source>
</evidence>